<dbReference type="AlphaFoldDB" id="A0A7G1HXP2"/>
<dbReference type="GO" id="GO:0003677">
    <property type="term" value="F:DNA binding"/>
    <property type="evidence" value="ECO:0007669"/>
    <property type="project" value="TreeGrafter"/>
</dbReference>
<name>A0A7G1HXP2_9BACT</name>
<protein>
    <recommendedName>
        <fullName evidence="4">DNA-binding transcriptional activator</fullName>
    </recommendedName>
</protein>
<evidence type="ECO:0000313" key="3">
    <source>
        <dbReference type="Proteomes" id="UP000594042"/>
    </source>
</evidence>
<dbReference type="SUPFAM" id="SSF50965">
    <property type="entry name" value="Galactose oxidase, central domain"/>
    <property type="match status" value="1"/>
</dbReference>
<accession>A0A7G1HXP2</accession>
<gene>
    <name evidence="2" type="ORF">Cop2CBH44_21360</name>
</gene>
<dbReference type="PANTHER" id="PTHR35807">
    <property type="entry name" value="TRANSCRIPTIONAL REGULATOR REDD-RELATED"/>
    <property type="match status" value="1"/>
</dbReference>
<keyword evidence="1" id="KW-1133">Transmembrane helix</keyword>
<dbReference type="InterPro" id="IPR011043">
    <property type="entry name" value="Gal_Oxase/kelch_b-propeller"/>
</dbReference>
<evidence type="ECO:0008006" key="4">
    <source>
        <dbReference type="Google" id="ProtNLM"/>
    </source>
</evidence>
<dbReference type="InterPro" id="IPR015915">
    <property type="entry name" value="Kelch-typ_b-propeller"/>
</dbReference>
<evidence type="ECO:0000313" key="2">
    <source>
        <dbReference type="EMBL" id="BCI63783.1"/>
    </source>
</evidence>
<dbReference type="Proteomes" id="UP000594042">
    <property type="component" value="Chromosome"/>
</dbReference>
<feature type="transmembrane region" description="Helical" evidence="1">
    <location>
        <begin position="559"/>
        <end position="578"/>
    </location>
</feature>
<dbReference type="RefSeq" id="WP_200754778.1">
    <property type="nucleotide sequence ID" value="NZ_AP023322.1"/>
</dbReference>
<evidence type="ECO:0000256" key="1">
    <source>
        <dbReference type="SAM" id="Phobius"/>
    </source>
</evidence>
<keyword evidence="1" id="KW-0812">Transmembrane</keyword>
<dbReference type="KEGG" id="copr:Cop2CBH44_21360"/>
<reference evidence="3" key="1">
    <citation type="submission" date="2020-07" db="EMBL/GenBank/DDBJ databases">
        <title>Complete genome sequencing of Coprobacter sp. strain 2CBH44.</title>
        <authorList>
            <person name="Sakamoto M."/>
            <person name="Murakami T."/>
            <person name="Mori H."/>
        </authorList>
    </citation>
    <scope>NUCLEOTIDE SEQUENCE [LARGE SCALE GENOMIC DNA]</scope>
    <source>
        <strain evidence="3">2CBH44</strain>
    </source>
</reference>
<keyword evidence="3" id="KW-1185">Reference proteome</keyword>
<dbReference type="InterPro" id="IPR051677">
    <property type="entry name" value="AfsR-DnrI-RedD_regulator"/>
</dbReference>
<proteinExistence type="predicted"/>
<sequence>MLYRRILLLLIIINSFFNTKSESANNNIRYGLTFRSHSVNQDQRTGVDLSNCNLFLKPGSTIEFDLRLDNKPEGTYGYIFRLICNDTLSLDFIANTSLLKVNFVVASTQHIYCNKEFHLDSNYDEKQWFPVKIRFNISDIECSFNETTSKIPFQIPNLKNAQLHLGKNHHGNFYTTDVPPMAIRDLKVCDEKGKTLRHWKFAKHLESSVLDEVDGCIALVKNGEWEIDKHISWKPVISIHFKETNPQIAYDSDSGRIFIATADSLITYSVATDIISRVKTNKGAPFRCGGGSALLYDKERNCLISYSTQFPDLNIYNFQNQSWSGSGTEILPPIQQHNHFIDYKNHKLVLFGGYGMHQYKANLIVRDLFDGTWKTTDLKTQIMPRYLSAAGLYEDSVLMVMGGYGSPSGKQEELPQNLYDLYKIDYPNAKCEKVTNFTIAGDPIAMGNSLLIDKNEHTVYTLAYNNDRYNSLLYLISLDWESSRTTILGDTILYHFFDSESYCDLFLDKESNNLYTIILQQVPNQNGYFVSIYSMAYPVLQSKDVLQAEKTSPQPQAKLIFGGIGIICLILISYWIWLKKTKKHSQIISPEIITSSNTKVNPIPNESSPIPATSTINLLGGFQVFDRQGIDVTGGFSSVLRQLFLFILLHSVKNDGRGVSSLMLDEAFWSGMDKKSASNNRSVNIRRLRLLLNNIGDITLTNENSYWNIKLGKDVFCDYIEIWKQLKKYQKRNSNYNRETIETIIALSSKGMLLPNVNAEWADEFKSEYVSRVSDILLSAIALPEYSSDSKLSLQIADVVLLLYPTEEEAVKLKCRLLYQLGHKVLSRQCYDKFCAQYMSLLDTQPDFSYEDIISSKNND</sequence>
<organism evidence="2 3">
    <name type="scientific">Coprobacter secundus subsp. similis</name>
    <dbReference type="NCBI Taxonomy" id="2751153"/>
    <lineage>
        <taxon>Bacteria</taxon>
        <taxon>Pseudomonadati</taxon>
        <taxon>Bacteroidota</taxon>
        <taxon>Bacteroidia</taxon>
        <taxon>Bacteroidales</taxon>
        <taxon>Barnesiellaceae</taxon>
        <taxon>Coprobacter</taxon>
    </lineage>
</organism>
<dbReference type="EMBL" id="AP023322">
    <property type="protein sequence ID" value="BCI63783.1"/>
    <property type="molecule type" value="Genomic_DNA"/>
</dbReference>
<keyword evidence="1" id="KW-0472">Membrane</keyword>
<dbReference type="GO" id="GO:0006355">
    <property type="term" value="P:regulation of DNA-templated transcription"/>
    <property type="evidence" value="ECO:0007669"/>
    <property type="project" value="TreeGrafter"/>
</dbReference>
<dbReference type="Gene3D" id="2.120.10.80">
    <property type="entry name" value="Kelch-type beta propeller"/>
    <property type="match status" value="1"/>
</dbReference>
<dbReference type="PANTHER" id="PTHR35807:SF1">
    <property type="entry name" value="TRANSCRIPTIONAL REGULATOR REDD"/>
    <property type="match status" value="1"/>
</dbReference>